<dbReference type="GO" id="GO:0007157">
    <property type="term" value="P:heterophilic cell-cell adhesion via plasma membrane cell adhesion molecules"/>
    <property type="evidence" value="ECO:0007669"/>
    <property type="project" value="TreeGrafter"/>
</dbReference>
<dbReference type="PANTHER" id="PTHR24049:SF22">
    <property type="entry name" value="DROSOPHILA CRUMBS HOMOLOG"/>
    <property type="match status" value="1"/>
</dbReference>
<evidence type="ECO:0000313" key="9">
    <source>
        <dbReference type="Proteomes" id="UP001231518"/>
    </source>
</evidence>
<dbReference type="InterPro" id="IPR000742">
    <property type="entry name" value="EGF"/>
</dbReference>
<reference evidence="8" key="1">
    <citation type="submission" date="2023-03" db="EMBL/GenBank/DDBJ databases">
        <title>Chromosome-level genomes of two armyworms, Mythimna separata and Mythimna loreyi, provide insights into the biosynthesis and reception of sex pheromones.</title>
        <authorList>
            <person name="Zhao H."/>
        </authorList>
    </citation>
    <scope>NUCLEOTIDE SEQUENCE</scope>
    <source>
        <strain evidence="8">BeijingLab</strain>
        <tissue evidence="8">Pupa</tissue>
    </source>
</reference>
<evidence type="ECO:0000256" key="2">
    <source>
        <dbReference type="ARBA" id="ARBA00022729"/>
    </source>
</evidence>
<protein>
    <recommendedName>
        <fullName evidence="7">EGF-like domain-containing protein</fullName>
    </recommendedName>
</protein>
<accession>A0AAD7Y807</accession>
<evidence type="ECO:0000256" key="1">
    <source>
        <dbReference type="ARBA" id="ARBA00022536"/>
    </source>
</evidence>
<dbReference type="Gene3D" id="2.10.25.10">
    <property type="entry name" value="Laminin"/>
    <property type="match status" value="4"/>
</dbReference>
<feature type="disulfide bond" evidence="5">
    <location>
        <begin position="354"/>
        <end position="364"/>
    </location>
</feature>
<dbReference type="GO" id="GO:0005886">
    <property type="term" value="C:plasma membrane"/>
    <property type="evidence" value="ECO:0007669"/>
    <property type="project" value="TreeGrafter"/>
</dbReference>
<dbReference type="SMART" id="SM00135">
    <property type="entry name" value="LY"/>
    <property type="match status" value="3"/>
</dbReference>
<dbReference type="InterPro" id="IPR051022">
    <property type="entry name" value="Notch_Cell-Fate_Det"/>
</dbReference>
<proteinExistence type="predicted"/>
<dbReference type="PANTHER" id="PTHR24049">
    <property type="entry name" value="CRUMBS FAMILY MEMBER"/>
    <property type="match status" value="1"/>
</dbReference>
<gene>
    <name evidence="8" type="ORF">PYW07_010833</name>
</gene>
<comment type="caution">
    <text evidence="8">The sequence shown here is derived from an EMBL/GenBank/DDBJ whole genome shotgun (WGS) entry which is preliminary data.</text>
</comment>
<keyword evidence="9" id="KW-1185">Reference proteome</keyword>
<organism evidence="8 9">
    <name type="scientific">Mythimna separata</name>
    <name type="common">Oriental armyworm</name>
    <name type="synonym">Pseudaletia separata</name>
    <dbReference type="NCBI Taxonomy" id="271217"/>
    <lineage>
        <taxon>Eukaryota</taxon>
        <taxon>Metazoa</taxon>
        <taxon>Ecdysozoa</taxon>
        <taxon>Arthropoda</taxon>
        <taxon>Hexapoda</taxon>
        <taxon>Insecta</taxon>
        <taxon>Pterygota</taxon>
        <taxon>Neoptera</taxon>
        <taxon>Endopterygota</taxon>
        <taxon>Lepidoptera</taxon>
        <taxon>Glossata</taxon>
        <taxon>Ditrysia</taxon>
        <taxon>Noctuoidea</taxon>
        <taxon>Noctuidae</taxon>
        <taxon>Noctuinae</taxon>
        <taxon>Hadenini</taxon>
        <taxon>Mythimna</taxon>
    </lineage>
</organism>
<evidence type="ECO:0000256" key="6">
    <source>
        <dbReference type="SAM" id="SignalP"/>
    </source>
</evidence>
<name>A0AAD7Y807_MYTSE</name>
<evidence type="ECO:0000256" key="3">
    <source>
        <dbReference type="ARBA" id="ARBA00022737"/>
    </source>
</evidence>
<dbReference type="AlphaFoldDB" id="A0AAD7Y807"/>
<dbReference type="GO" id="GO:0032991">
    <property type="term" value="C:protein-containing complex"/>
    <property type="evidence" value="ECO:0007669"/>
    <property type="project" value="TreeGrafter"/>
</dbReference>
<feature type="disulfide bond" evidence="5">
    <location>
        <begin position="376"/>
        <end position="385"/>
    </location>
</feature>
<dbReference type="Proteomes" id="UP001231518">
    <property type="component" value="Chromosome 26"/>
</dbReference>
<evidence type="ECO:0000313" key="8">
    <source>
        <dbReference type="EMBL" id="KAJ8706056.1"/>
    </source>
</evidence>
<dbReference type="SMART" id="SM00181">
    <property type="entry name" value="EGF"/>
    <property type="match status" value="4"/>
</dbReference>
<sequence>MFKIRVLVLVALLVGSAHSFSWDIILGVTHGIEFYYNDTLTFKQNIPSFYIQSITYDPVHDRVLFVDSNYPKTETTTVSSFDVSTKTIKTLVTRPWNRQYNARIIFEPITQVLFWLHGVNITSYSLNHASCNAVDGNNLFMLDHVCTDIAVDSREGYIYWITNINIERARLDGSEREVLIDSVKKGLSLAIDEQRMYWIEKKLESGGYQLSIESASLSGKDSKTLYIISRESTYEYAYSLTASKDFVYWQNYNQVGIMQLPKNLSQPARKLYTITNSDCWACHRLVVKYTTNELILGVKSDDGLQHQNSSNSKSSVSICQNYCLQGDCNVTAEGKPICSCKAGYSGERCEINACHKHCLNDGVCSLNEENQPVCQCTAGYDGKRCGISICNDFCLQGNCSVSIEAKPKCRCKDGYSGERCEMNVCNNYCSNNGVCSLNEEDEPVCECTAEFEGKRCDVAITRGGRSDCDDNTMEQVLEDLRSDAKKVLKDVKRILQFFCNKIDEYESKI</sequence>
<feature type="domain" description="EGF-like" evidence="7">
    <location>
        <begin position="421"/>
        <end position="457"/>
    </location>
</feature>
<dbReference type="SUPFAM" id="SSF63825">
    <property type="entry name" value="YWTD domain"/>
    <property type="match status" value="1"/>
</dbReference>
<feature type="disulfide bond" evidence="5">
    <location>
        <begin position="425"/>
        <end position="435"/>
    </location>
</feature>
<feature type="disulfide bond" evidence="5">
    <location>
        <begin position="447"/>
        <end position="456"/>
    </location>
</feature>
<dbReference type="PROSITE" id="PS01186">
    <property type="entry name" value="EGF_2"/>
    <property type="match status" value="1"/>
</dbReference>
<keyword evidence="4 5" id="KW-1015">Disulfide bond</keyword>
<dbReference type="InterPro" id="IPR011042">
    <property type="entry name" value="6-blade_b-propeller_TolB-like"/>
</dbReference>
<dbReference type="InterPro" id="IPR000033">
    <property type="entry name" value="LDLR_classB_rpt"/>
</dbReference>
<evidence type="ECO:0000256" key="5">
    <source>
        <dbReference type="PROSITE-ProRule" id="PRU00076"/>
    </source>
</evidence>
<keyword evidence="3" id="KW-0677">Repeat</keyword>
<dbReference type="EMBL" id="JARGEI010000029">
    <property type="protein sequence ID" value="KAJ8706056.1"/>
    <property type="molecule type" value="Genomic_DNA"/>
</dbReference>
<dbReference type="PROSITE" id="PS50026">
    <property type="entry name" value="EGF_3"/>
    <property type="match status" value="2"/>
</dbReference>
<evidence type="ECO:0000256" key="4">
    <source>
        <dbReference type="ARBA" id="ARBA00023157"/>
    </source>
</evidence>
<feature type="domain" description="EGF-like" evidence="7">
    <location>
        <begin position="350"/>
        <end position="386"/>
    </location>
</feature>
<comment type="caution">
    <text evidence="5">Lacks conserved residue(s) required for the propagation of feature annotation.</text>
</comment>
<keyword evidence="1 5" id="KW-0245">EGF-like domain</keyword>
<feature type="chain" id="PRO_5042121453" description="EGF-like domain-containing protein" evidence="6">
    <location>
        <begin position="20"/>
        <end position="509"/>
    </location>
</feature>
<evidence type="ECO:0000259" key="7">
    <source>
        <dbReference type="PROSITE" id="PS50026"/>
    </source>
</evidence>
<dbReference type="PROSITE" id="PS00022">
    <property type="entry name" value="EGF_1"/>
    <property type="match status" value="2"/>
</dbReference>
<dbReference type="GO" id="GO:0045197">
    <property type="term" value="P:establishment or maintenance of epithelial cell apical/basal polarity"/>
    <property type="evidence" value="ECO:0007669"/>
    <property type="project" value="TreeGrafter"/>
</dbReference>
<dbReference type="SUPFAM" id="SSF57196">
    <property type="entry name" value="EGF/Laminin"/>
    <property type="match status" value="4"/>
</dbReference>
<keyword evidence="2 6" id="KW-0732">Signal</keyword>
<feature type="signal peptide" evidence="6">
    <location>
        <begin position="1"/>
        <end position="19"/>
    </location>
</feature>
<dbReference type="Gene3D" id="2.120.10.30">
    <property type="entry name" value="TolB, C-terminal domain"/>
    <property type="match status" value="1"/>
</dbReference>